<evidence type="ECO:0000313" key="3">
    <source>
        <dbReference type="Proteomes" id="UP001233999"/>
    </source>
</evidence>
<dbReference type="EMBL" id="JASPKZ010000839">
    <property type="protein sequence ID" value="KAJ9599021.1"/>
    <property type="molecule type" value="Genomic_DNA"/>
</dbReference>
<feature type="non-terminal residue" evidence="2">
    <location>
        <position position="287"/>
    </location>
</feature>
<keyword evidence="1" id="KW-0812">Transmembrane</keyword>
<accession>A0AAD8EQU5</accession>
<keyword evidence="1" id="KW-0472">Membrane</keyword>
<comment type="caution">
    <text evidence="2">The sequence shown here is derived from an EMBL/GenBank/DDBJ whole genome shotgun (WGS) entry which is preliminary data.</text>
</comment>
<protein>
    <submittedName>
        <fullName evidence="2">Uncharacterized protein</fullName>
    </submittedName>
</protein>
<feature type="transmembrane region" description="Helical" evidence="1">
    <location>
        <begin position="193"/>
        <end position="211"/>
    </location>
</feature>
<feature type="non-terminal residue" evidence="2">
    <location>
        <position position="1"/>
    </location>
</feature>
<reference evidence="2" key="2">
    <citation type="submission" date="2023-05" db="EMBL/GenBank/DDBJ databases">
        <authorList>
            <person name="Fouks B."/>
        </authorList>
    </citation>
    <scope>NUCLEOTIDE SEQUENCE</scope>
    <source>
        <strain evidence="2">Stay&amp;Tobe</strain>
        <tissue evidence="2">Testes</tissue>
    </source>
</reference>
<name>A0AAD8EQU5_DIPPU</name>
<evidence type="ECO:0000256" key="1">
    <source>
        <dbReference type="SAM" id="Phobius"/>
    </source>
</evidence>
<gene>
    <name evidence="2" type="ORF">L9F63_010478</name>
</gene>
<dbReference type="AlphaFoldDB" id="A0AAD8EQU5"/>
<evidence type="ECO:0000313" key="2">
    <source>
        <dbReference type="EMBL" id="KAJ9599021.1"/>
    </source>
</evidence>
<keyword evidence="1" id="KW-1133">Transmembrane helix</keyword>
<feature type="transmembrane region" description="Helical" evidence="1">
    <location>
        <begin position="92"/>
        <end position="110"/>
    </location>
</feature>
<reference evidence="2" key="1">
    <citation type="journal article" date="2023" name="IScience">
        <title>Live-bearing cockroach genome reveals convergent evolutionary mechanisms linked to viviparity in insects and beyond.</title>
        <authorList>
            <person name="Fouks B."/>
            <person name="Harrison M.C."/>
            <person name="Mikhailova A.A."/>
            <person name="Marchal E."/>
            <person name="English S."/>
            <person name="Carruthers M."/>
            <person name="Jennings E.C."/>
            <person name="Chiamaka E.L."/>
            <person name="Frigard R.A."/>
            <person name="Pippel M."/>
            <person name="Attardo G.M."/>
            <person name="Benoit J.B."/>
            <person name="Bornberg-Bauer E."/>
            <person name="Tobe S.S."/>
        </authorList>
    </citation>
    <scope>NUCLEOTIDE SEQUENCE</scope>
    <source>
        <strain evidence="2">Stay&amp;Tobe</strain>
    </source>
</reference>
<sequence>KLTFFAQLIHLPHQQTSDFSVVGICNTLITPGPHHSSTVPYNALKDFYLCSVITFSYNVSKNVNSLNTKIKCCHNSTSDLKRSTNTLYNTDLIHFFGIIEVFLVYLYNLFPFEFSPNSWKLSIIYSHLFVLHVLTIVFEKILECQSIYVSRYMSVDICLSYLRRIYVSQYLRYMSLISAIYVSRYMSLDICLSYLHICISAYLHICISAYLRRIYVSHICVGYMSLVRYLRRIYVSQRSLGERTALEIVAFECLEISDKLHDNSVCSMIGHIGLNGTEPGDVPEWLN</sequence>
<feature type="transmembrane region" description="Helical" evidence="1">
    <location>
        <begin position="170"/>
        <end position="187"/>
    </location>
</feature>
<dbReference type="Proteomes" id="UP001233999">
    <property type="component" value="Unassembled WGS sequence"/>
</dbReference>
<proteinExistence type="predicted"/>
<feature type="transmembrane region" description="Helical" evidence="1">
    <location>
        <begin position="122"/>
        <end position="142"/>
    </location>
</feature>
<keyword evidence="3" id="KW-1185">Reference proteome</keyword>
<organism evidence="2 3">
    <name type="scientific">Diploptera punctata</name>
    <name type="common">Pacific beetle cockroach</name>
    <dbReference type="NCBI Taxonomy" id="6984"/>
    <lineage>
        <taxon>Eukaryota</taxon>
        <taxon>Metazoa</taxon>
        <taxon>Ecdysozoa</taxon>
        <taxon>Arthropoda</taxon>
        <taxon>Hexapoda</taxon>
        <taxon>Insecta</taxon>
        <taxon>Pterygota</taxon>
        <taxon>Neoptera</taxon>
        <taxon>Polyneoptera</taxon>
        <taxon>Dictyoptera</taxon>
        <taxon>Blattodea</taxon>
        <taxon>Blaberoidea</taxon>
        <taxon>Blaberidae</taxon>
        <taxon>Diplopterinae</taxon>
        <taxon>Diploptera</taxon>
    </lineage>
</organism>